<dbReference type="RefSeq" id="WP_138855916.1">
    <property type="nucleotide sequence ID" value="NZ_CP040709.1"/>
</dbReference>
<proteinExistence type="predicted"/>
<dbReference type="OrthoDB" id="5432576at2"/>
<accession>A0A840S7H3</accession>
<comment type="caution">
    <text evidence="1">The sequence shown here is derived from an EMBL/GenBank/DDBJ whole genome shotgun (WGS) entry which is preliminary data.</text>
</comment>
<organism evidence="1 2">
    <name type="scientific">Inhella inkyongensis</name>
    <dbReference type="NCBI Taxonomy" id="392593"/>
    <lineage>
        <taxon>Bacteria</taxon>
        <taxon>Pseudomonadati</taxon>
        <taxon>Pseudomonadota</taxon>
        <taxon>Betaproteobacteria</taxon>
        <taxon>Burkholderiales</taxon>
        <taxon>Sphaerotilaceae</taxon>
        <taxon>Inhella</taxon>
    </lineage>
</organism>
<name>A0A840S7H3_9BURK</name>
<evidence type="ECO:0000313" key="1">
    <source>
        <dbReference type="EMBL" id="MBB5204400.1"/>
    </source>
</evidence>
<dbReference type="Proteomes" id="UP000554837">
    <property type="component" value="Unassembled WGS sequence"/>
</dbReference>
<dbReference type="AlphaFoldDB" id="A0A840S7H3"/>
<protein>
    <submittedName>
        <fullName evidence="1">Uncharacterized protein</fullName>
    </submittedName>
</protein>
<sequence length="132" mass="14633">MTITLSDGITLVDLPADLYWADELSWSAVTQTVEHSLTGALIVQFGTRQAGRPITLQPPEEGKSSWISRAALQQLQVWAQLPGQALTLTLRGLARQVIWRHQDGALEPRPVQHFADVAPDDAYTATLRFMEI</sequence>
<keyword evidence="2" id="KW-1185">Reference proteome</keyword>
<evidence type="ECO:0000313" key="2">
    <source>
        <dbReference type="Proteomes" id="UP000554837"/>
    </source>
</evidence>
<dbReference type="EMBL" id="JACHHO010000002">
    <property type="protein sequence ID" value="MBB5204400.1"/>
    <property type="molecule type" value="Genomic_DNA"/>
</dbReference>
<reference evidence="1 2" key="1">
    <citation type="submission" date="2020-08" db="EMBL/GenBank/DDBJ databases">
        <title>Genomic Encyclopedia of Type Strains, Phase IV (KMG-IV): sequencing the most valuable type-strain genomes for metagenomic binning, comparative biology and taxonomic classification.</title>
        <authorList>
            <person name="Goeker M."/>
        </authorList>
    </citation>
    <scope>NUCLEOTIDE SEQUENCE [LARGE SCALE GENOMIC DNA]</scope>
    <source>
        <strain evidence="1 2">DSM 23958</strain>
    </source>
</reference>
<gene>
    <name evidence="1" type="ORF">HNQ51_001714</name>
</gene>